<reference evidence="2" key="1">
    <citation type="submission" date="2019-03" db="EMBL/GenBank/DDBJ databases">
        <title>Long read genome sequence of the mycoparasitic Pythium oligandrum ATCC 38472 isolated from sugarbeet rhizosphere.</title>
        <authorList>
            <person name="Gaulin E."/>
        </authorList>
    </citation>
    <scope>NUCLEOTIDE SEQUENCE</scope>
    <source>
        <strain evidence="2">ATCC 38472_TT</strain>
    </source>
</reference>
<sequence>MFEVASLLVISFLLWRRLRVSVLHQLAFVLDEQWAIVQSYLILWVAHTVHASLDHLGVDYSFKFAWVHTYQNTVTL</sequence>
<dbReference type="Proteomes" id="UP000794436">
    <property type="component" value="Unassembled WGS sequence"/>
</dbReference>
<organism evidence="2 3">
    <name type="scientific">Pythium oligandrum</name>
    <name type="common">Mycoparasitic fungus</name>
    <dbReference type="NCBI Taxonomy" id="41045"/>
    <lineage>
        <taxon>Eukaryota</taxon>
        <taxon>Sar</taxon>
        <taxon>Stramenopiles</taxon>
        <taxon>Oomycota</taxon>
        <taxon>Peronosporomycetes</taxon>
        <taxon>Pythiales</taxon>
        <taxon>Pythiaceae</taxon>
        <taxon>Pythium</taxon>
    </lineage>
</organism>
<evidence type="ECO:0000313" key="3">
    <source>
        <dbReference type="Proteomes" id="UP000794436"/>
    </source>
</evidence>
<proteinExistence type="predicted"/>
<accession>A0A8K1CFK0</accession>
<dbReference type="OrthoDB" id="167050at2759"/>
<gene>
    <name evidence="2" type="ORF">Poli38472_010691</name>
</gene>
<feature type="signal peptide" evidence="1">
    <location>
        <begin position="1"/>
        <end position="20"/>
    </location>
</feature>
<evidence type="ECO:0000313" key="2">
    <source>
        <dbReference type="EMBL" id="TMW61628.1"/>
    </source>
</evidence>
<dbReference type="EMBL" id="SPLM01000075">
    <property type="protein sequence ID" value="TMW61628.1"/>
    <property type="molecule type" value="Genomic_DNA"/>
</dbReference>
<comment type="caution">
    <text evidence="2">The sequence shown here is derived from an EMBL/GenBank/DDBJ whole genome shotgun (WGS) entry which is preliminary data.</text>
</comment>
<keyword evidence="3" id="KW-1185">Reference proteome</keyword>
<evidence type="ECO:0000256" key="1">
    <source>
        <dbReference type="SAM" id="SignalP"/>
    </source>
</evidence>
<feature type="chain" id="PRO_5035419968" evidence="1">
    <location>
        <begin position="21"/>
        <end position="76"/>
    </location>
</feature>
<keyword evidence="1" id="KW-0732">Signal</keyword>
<dbReference type="AlphaFoldDB" id="A0A8K1CFK0"/>
<name>A0A8K1CFK0_PYTOL</name>
<protein>
    <submittedName>
        <fullName evidence="2">Uncharacterized protein</fullName>
    </submittedName>
</protein>